<dbReference type="HOGENOM" id="CLU_3077373_0_0_12"/>
<dbReference type="AlphaFoldDB" id="I0FC74"/>
<sequence>MHEDCMELWKKILADLFFEAPGSKLKKIEINLDYVDEKIKINEQKDLNYYII</sequence>
<reference evidence="1 2" key="1">
    <citation type="journal article" date="2012" name="J. Bacteriol.">
        <title>Complete Genome Sequence of Borrelia crocidurae.</title>
        <authorList>
            <person name="Elbir H."/>
            <person name="Gimenez G."/>
            <person name="Robert C."/>
            <person name="Bergstrom S."/>
            <person name="Cutler S."/>
            <person name="Raoult D."/>
            <person name="Drancourt M."/>
        </authorList>
    </citation>
    <scope>NUCLEOTIDE SEQUENCE [LARGE SCALE GENOMIC DNA]</scope>
    <source>
        <strain evidence="1 2">Achema</strain>
    </source>
</reference>
<dbReference type="EMBL" id="CP003426">
    <property type="protein sequence ID" value="AFI31080.1"/>
    <property type="molecule type" value="Genomic_DNA"/>
</dbReference>
<evidence type="ECO:0000313" key="1">
    <source>
        <dbReference type="EMBL" id="AFI31080.1"/>
    </source>
</evidence>
<proteinExistence type="predicted"/>
<reference evidence="2" key="2">
    <citation type="submission" date="2012-03" db="EMBL/GenBank/DDBJ databases">
        <title>Complete genome sequence of Borrelia crocidurae.</title>
        <authorList>
            <person name="Elbir H."/>
            <person name="Gimenez G."/>
            <person name="Robert C."/>
            <person name="Raoult D."/>
            <person name="Drancourt M."/>
        </authorList>
    </citation>
    <scope>NUCLEOTIDE SEQUENCE [LARGE SCALE GENOMIC DNA]</scope>
    <source>
        <strain evidence="2">Achema</strain>
    </source>
</reference>
<dbReference type="PATRIC" id="fig|1155096.3.peg.311"/>
<dbReference type="KEGG" id="bcw:Q7M_301"/>
<dbReference type="Proteomes" id="UP000005212">
    <property type="component" value="Chromosome"/>
</dbReference>
<accession>I0FC74</accession>
<protein>
    <submittedName>
        <fullName evidence="1">Uncharacterized protein</fullName>
    </submittedName>
</protein>
<evidence type="ECO:0000313" key="2">
    <source>
        <dbReference type="Proteomes" id="UP000005212"/>
    </source>
</evidence>
<name>I0FC74_BORCA</name>
<gene>
    <name evidence="1" type="ordered locus">Q7M_301</name>
</gene>
<organism evidence="1 2">
    <name type="scientific">Borrelia crocidurae (strain Achema)</name>
    <dbReference type="NCBI Taxonomy" id="1155096"/>
    <lineage>
        <taxon>Bacteria</taxon>
        <taxon>Pseudomonadati</taxon>
        <taxon>Spirochaetota</taxon>
        <taxon>Spirochaetia</taxon>
        <taxon>Spirochaetales</taxon>
        <taxon>Borreliaceae</taxon>
        <taxon>Borrelia</taxon>
    </lineage>
</organism>